<protein>
    <recommendedName>
        <fullName evidence="2">Apple domain-containing protein</fullName>
    </recommendedName>
</protein>
<gene>
    <name evidence="3" type="ORF">PBAH0796_LOCUS28592</name>
</gene>
<accession>A0A7S0B7I7</accession>
<dbReference type="AlphaFoldDB" id="A0A7S0B7I7"/>
<name>A0A7S0B7I7_9DINO</name>
<feature type="domain" description="Apple" evidence="2">
    <location>
        <begin position="350"/>
        <end position="394"/>
    </location>
</feature>
<organism evidence="3">
    <name type="scientific">Pyrodinium bahamense</name>
    <dbReference type="NCBI Taxonomy" id="73915"/>
    <lineage>
        <taxon>Eukaryota</taxon>
        <taxon>Sar</taxon>
        <taxon>Alveolata</taxon>
        <taxon>Dinophyceae</taxon>
        <taxon>Gonyaulacales</taxon>
        <taxon>Pyrocystaceae</taxon>
        <taxon>Pyrodinium</taxon>
    </lineage>
</organism>
<proteinExistence type="predicted"/>
<feature type="region of interest" description="Disordered" evidence="1">
    <location>
        <begin position="177"/>
        <end position="225"/>
    </location>
</feature>
<feature type="domain" description="Apple" evidence="2">
    <location>
        <begin position="256"/>
        <end position="293"/>
    </location>
</feature>
<dbReference type="Pfam" id="PF14295">
    <property type="entry name" value="PAN_4"/>
    <property type="match status" value="3"/>
</dbReference>
<reference evidence="3" key="1">
    <citation type="submission" date="2021-01" db="EMBL/GenBank/DDBJ databases">
        <authorList>
            <person name="Corre E."/>
            <person name="Pelletier E."/>
            <person name="Niang G."/>
            <person name="Scheremetjew M."/>
            <person name="Finn R."/>
            <person name="Kale V."/>
            <person name="Holt S."/>
            <person name="Cochrane G."/>
            <person name="Meng A."/>
            <person name="Brown T."/>
            <person name="Cohen L."/>
        </authorList>
    </citation>
    <scope>NUCLEOTIDE SEQUENCE</scope>
    <source>
        <strain evidence="3">Pbaha01</strain>
    </source>
</reference>
<evidence type="ECO:0000313" key="3">
    <source>
        <dbReference type="EMBL" id="CAD8384904.1"/>
    </source>
</evidence>
<feature type="compositionally biased region" description="Low complexity" evidence="1">
    <location>
        <begin position="185"/>
        <end position="213"/>
    </location>
</feature>
<dbReference type="EMBL" id="HBEG01046996">
    <property type="protein sequence ID" value="CAD8384904.1"/>
    <property type="molecule type" value="Transcribed_RNA"/>
</dbReference>
<evidence type="ECO:0000256" key="1">
    <source>
        <dbReference type="SAM" id="MobiDB-lite"/>
    </source>
</evidence>
<sequence>MCDAEPKARQGVEHSDYVASWGAHDRLLPGALEDDALRGRSPALRRRSAAALLALSLVAACGVLRLSAQGKHWRPRLETHLGSQAYLVDKGQPICGLMEEDVDYWTKPSLSQKGNITSAETCLDMCEDDRRCRAWTWGKPDNGAPTAGVCFLKGLGPRKVLERHADHGVVSGLKCESDADDTEKTTTTRTTSASSTTTETPGRTTPAASTTAETSRRSRSATKSGWDSQELATKCGVALDSVDFWTKLPLYQKADIPDPEGCCAACQAEQTCWAWTWGKNGSVPGLANVCFLKGLRKPGEKPDKHENGHVVSGRVCRTMDRKPLSCDLAVGAPHHCHEIQDDIDYSTYQELFQLGSVQSAEDCRKKCADSLGCGAWTWGKRSAARGIARVCFLKGLQIGEEPRKRRNPDVKSGLACEFRPFASKRTTTSSTTTSTTPKTTTVSSTTVTARSTTSRSSTTRSSSTATRASSGSTTRTTSTRETTTRERYQPGSLYCFALMLPTGYERGLITDQYNDHVSIFDCDEYMVYSSKVIELAPGLKTEVVKSDLKCNKGGEFMTALNTEIFFAVWDRVFSDGRFNLHAWTIKVDPDCVFLPSRLRLVLNHHHEGPHGVYINNCHMGMHGPLEVFSRIAVHRWIEGRQQCVDHFDKLCSGPCLWGEDMFIDQCLGKVLKVARENDWNILVEDHCAPPPHWDDCLDESKAAFHPFKDRGAWRKCMKNAGGY</sequence>
<evidence type="ECO:0000259" key="2">
    <source>
        <dbReference type="Pfam" id="PF14295"/>
    </source>
</evidence>
<feature type="region of interest" description="Disordered" evidence="1">
    <location>
        <begin position="425"/>
        <end position="485"/>
    </location>
</feature>
<dbReference type="Gene3D" id="3.50.4.10">
    <property type="entry name" value="Hepatocyte Growth Factor"/>
    <property type="match status" value="3"/>
</dbReference>
<feature type="domain" description="Apple" evidence="2">
    <location>
        <begin position="117"/>
        <end position="153"/>
    </location>
</feature>
<feature type="compositionally biased region" description="Low complexity" evidence="1">
    <location>
        <begin position="425"/>
        <end position="481"/>
    </location>
</feature>
<dbReference type="InterPro" id="IPR003609">
    <property type="entry name" value="Pan_app"/>
</dbReference>